<evidence type="ECO:0000256" key="1">
    <source>
        <dbReference type="SAM" id="SignalP"/>
    </source>
</evidence>
<proteinExistence type="predicted"/>
<organism evidence="2 3">
    <name type="scientific">Strongylus vulgaris</name>
    <name type="common">Blood worm</name>
    <dbReference type="NCBI Taxonomy" id="40348"/>
    <lineage>
        <taxon>Eukaryota</taxon>
        <taxon>Metazoa</taxon>
        <taxon>Ecdysozoa</taxon>
        <taxon>Nematoda</taxon>
        <taxon>Chromadorea</taxon>
        <taxon>Rhabditida</taxon>
        <taxon>Rhabditina</taxon>
        <taxon>Rhabditomorpha</taxon>
        <taxon>Strongyloidea</taxon>
        <taxon>Strongylidae</taxon>
        <taxon>Strongylus</taxon>
    </lineage>
</organism>
<feature type="signal peptide" evidence="1">
    <location>
        <begin position="1"/>
        <end position="19"/>
    </location>
</feature>
<dbReference type="AlphaFoldDB" id="A0A3P7J9D9"/>
<dbReference type="OrthoDB" id="5815263at2759"/>
<reference evidence="2 3" key="1">
    <citation type="submission" date="2018-11" db="EMBL/GenBank/DDBJ databases">
        <authorList>
            <consortium name="Pathogen Informatics"/>
        </authorList>
    </citation>
    <scope>NUCLEOTIDE SEQUENCE [LARGE SCALE GENOMIC DNA]</scope>
</reference>
<feature type="chain" id="PRO_5018220354" evidence="1">
    <location>
        <begin position="20"/>
        <end position="57"/>
    </location>
</feature>
<dbReference type="Proteomes" id="UP000270094">
    <property type="component" value="Unassembled WGS sequence"/>
</dbReference>
<accession>A0A3P7J9D9</accession>
<evidence type="ECO:0000313" key="3">
    <source>
        <dbReference type="Proteomes" id="UP000270094"/>
    </source>
</evidence>
<keyword evidence="3" id="KW-1185">Reference proteome</keyword>
<keyword evidence="1" id="KW-0732">Signal</keyword>
<dbReference type="EMBL" id="UYYB01115716">
    <property type="protein sequence ID" value="VDM82041.1"/>
    <property type="molecule type" value="Genomic_DNA"/>
</dbReference>
<gene>
    <name evidence="2" type="ORF">SVUK_LOCUS17039</name>
</gene>
<evidence type="ECO:0000313" key="2">
    <source>
        <dbReference type="EMBL" id="VDM82041.1"/>
    </source>
</evidence>
<protein>
    <submittedName>
        <fullName evidence="2">Uncharacterized protein</fullName>
    </submittedName>
</protein>
<sequence length="57" mass="6254">MRIHAILLFLFGIVAGAFGLFRSSMRGIATVDENTGDIVWIPMPGDIARNPIANKRL</sequence>
<name>A0A3P7J9D9_STRVU</name>